<dbReference type="InterPro" id="IPR042796">
    <property type="entry name" value="CBX2"/>
</dbReference>
<dbReference type="GO" id="GO:0000792">
    <property type="term" value="C:heterochromatin"/>
    <property type="evidence" value="ECO:0007669"/>
    <property type="project" value="TreeGrafter"/>
</dbReference>
<dbReference type="Pfam" id="PF00385">
    <property type="entry name" value="Chromo"/>
    <property type="match status" value="1"/>
</dbReference>
<dbReference type="GO" id="GO:0000122">
    <property type="term" value="P:negative regulation of transcription by RNA polymerase II"/>
    <property type="evidence" value="ECO:0007669"/>
    <property type="project" value="TreeGrafter"/>
</dbReference>
<reference evidence="3" key="2">
    <citation type="submission" date="2016-06" db="EMBL/GenBank/DDBJ databases">
        <title>The genome of a short-lived fish provides insights into sex chromosome evolution and the genetic control of aging.</title>
        <authorList>
            <person name="Reichwald K."/>
            <person name="Felder M."/>
            <person name="Petzold A."/>
            <person name="Koch P."/>
            <person name="Groth M."/>
            <person name="Platzer M."/>
        </authorList>
    </citation>
    <scope>NUCLEOTIDE SEQUENCE</scope>
    <source>
        <tissue evidence="3">Brain</tissue>
    </source>
</reference>
<dbReference type="EMBL" id="HADY01014851">
    <property type="protein sequence ID" value="SBP53336.1"/>
    <property type="molecule type" value="Transcribed_RNA"/>
</dbReference>
<evidence type="ECO:0000313" key="3">
    <source>
        <dbReference type="EMBL" id="SBP53336.1"/>
    </source>
</evidence>
<evidence type="ECO:0000259" key="2">
    <source>
        <dbReference type="PROSITE" id="PS50013"/>
    </source>
</evidence>
<feature type="domain" description="Chromo" evidence="2">
    <location>
        <begin position="29"/>
        <end position="64"/>
    </location>
</feature>
<organism evidence="3">
    <name type="scientific">Nothobranchius furzeri</name>
    <name type="common">Turquoise killifish</name>
    <dbReference type="NCBI Taxonomy" id="105023"/>
    <lineage>
        <taxon>Eukaryota</taxon>
        <taxon>Metazoa</taxon>
        <taxon>Chordata</taxon>
        <taxon>Craniata</taxon>
        <taxon>Vertebrata</taxon>
        <taxon>Euteleostomi</taxon>
        <taxon>Actinopterygii</taxon>
        <taxon>Neopterygii</taxon>
        <taxon>Teleostei</taxon>
        <taxon>Neoteleostei</taxon>
        <taxon>Acanthomorphata</taxon>
        <taxon>Ovalentaria</taxon>
        <taxon>Atherinomorphae</taxon>
        <taxon>Cyprinodontiformes</taxon>
        <taxon>Nothobranchiidae</taxon>
        <taxon>Nothobranchius</taxon>
    </lineage>
</organism>
<proteinExistence type="predicted"/>
<evidence type="ECO:0000256" key="1">
    <source>
        <dbReference type="ARBA" id="ARBA00004123"/>
    </source>
</evidence>
<dbReference type="Gene3D" id="2.40.50.40">
    <property type="match status" value="1"/>
</dbReference>
<feature type="non-terminal residue" evidence="3">
    <location>
        <position position="1"/>
    </location>
</feature>
<dbReference type="PANTHER" id="PTHR46860:SF1">
    <property type="entry name" value="CHROMOBOX PROTEIN HOMOLOG 2"/>
    <property type="match status" value="1"/>
</dbReference>
<feature type="non-terminal residue" evidence="3">
    <location>
        <position position="100"/>
    </location>
</feature>
<dbReference type="PANTHER" id="PTHR46860">
    <property type="entry name" value="CHROMOBOX PROTEIN HOMOLOG 2"/>
    <property type="match status" value="1"/>
</dbReference>
<gene>
    <name evidence="3" type="primary">CBX2</name>
</gene>
<reference evidence="3" key="1">
    <citation type="submission" date="2016-05" db="EMBL/GenBank/DDBJ databases">
        <authorList>
            <person name="Lavstsen T."/>
            <person name="Jespersen J.S."/>
        </authorList>
    </citation>
    <scope>NUCLEOTIDE SEQUENCE</scope>
    <source>
        <tissue evidence="3">Brain</tissue>
    </source>
</reference>
<sequence length="100" mass="11405">TQLVPFDKESVFGVKADMEELSAVGEQVFDAECILNKRTRKGKLEFLVKWRGWSSKSASRSTKPRMYLPLYRATLQLPLEDPKVFQKTCIDARSTSADSF</sequence>
<protein>
    <submittedName>
        <fullName evidence="3">Chromobox homolog 2</fullName>
    </submittedName>
</protein>
<accession>A0A1A8AFU2</accession>
<dbReference type="InterPro" id="IPR016197">
    <property type="entry name" value="Chromo-like_dom_sf"/>
</dbReference>
<dbReference type="GO" id="GO:0035102">
    <property type="term" value="C:PRC1 complex"/>
    <property type="evidence" value="ECO:0007669"/>
    <property type="project" value="InterPro"/>
</dbReference>
<dbReference type="SUPFAM" id="SSF54160">
    <property type="entry name" value="Chromo domain-like"/>
    <property type="match status" value="1"/>
</dbReference>
<name>A0A1A8AFU2_NOTFU</name>
<dbReference type="PROSITE" id="PS50013">
    <property type="entry name" value="CHROMO_2"/>
    <property type="match status" value="1"/>
</dbReference>
<dbReference type="AlphaFoldDB" id="A0A1A8AFU2"/>
<dbReference type="InterPro" id="IPR000953">
    <property type="entry name" value="Chromo/chromo_shadow_dom"/>
</dbReference>
<dbReference type="InterPro" id="IPR023780">
    <property type="entry name" value="Chromo_domain"/>
</dbReference>
<comment type="subcellular location">
    <subcellularLocation>
        <location evidence="1">Nucleus</location>
    </subcellularLocation>
</comment>